<dbReference type="InterPro" id="IPR008972">
    <property type="entry name" value="Cupredoxin"/>
</dbReference>
<keyword evidence="6" id="KW-1015">Disulfide bond</keyword>
<evidence type="ECO:0000256" key="3">
    <source>
        <dbReference type="ARBA" id="ARBA00022729"/>
    </source>
</evidence>
<dbReference type="Proteomes" id="UP000054248">
    <property type="component" value="Unassembled WGS sequence"/>
</dbReference>
<dbReference type="InterPro" id="IPR044130">
    <property type="entry name" value="CuRO_2_Fet3-like"/>
</dbReference>
<organism evidence="13 14">
    <name type="scientific">Tulasnella calospora MUT 4182</name>
    <dbReference type="NCBI Taxonomy" id="1051891"/>
    <lineage>
        <taxon>Eukaryota</taxon>
        <taxon>Fungi</taxon>
        <taxon>Dikarya</taxon>
        <taxon>Basidiomycota</taxon>
        <taxon>Agaricomycotina</taxon>
        <taxon>Agaricomycetes</taxon>
        <taxon>Cantharellales</taxon>
        <taxon>Tulasnellaceae</taxon>
        <taxon>Tulasnella</taxon>
    </lineage>
</organism>
<sequence length="588" mass="65377">MWKSSLSLPLLALASGVAADIREYWWNIGYTQANPDGLFERRVIAVNGTWPPPPIEVFKGDTLRLHVTNQLEAPTAIHHHGMFFHNTSYYDGAVGVTQCPIPQGASFSYEVPIGDQVGTYWAHGHYSGQYVDGLRTPFLIHNQQEPHKYDTEFTIILADWYHQEHTELADQFMSIANPGGAEPVPEAAIMYFSQNGQYLQGFNENAMLPFEPGKTYRLRVINMSALAMFWFWIDGHDLQVIEVDGTDIEATPVELQSVSVAQRYSFLVTARNDTSSNWLIHANMDPDMFDGVPDTLQLNITATVSYPGATQVTQERTEVAEYANSVDDVTFAPLVPKTVNVPDVSIPMNVFFDTFDNGVNRAAFENITYNAPLVPTILSAMTLGSNAGNIKAYGPTASVLNYGETIELLVVNWDAGNHPFHLHGHKFALVWKSYDVTSDDPEINPPLQENLPNPMWRDTVHIPSGGAVRIRFVSNNPGAWFFHCHIDWHLTAGLAWAFIEAPDYMQKWLTIPDEVTQQCQQLGMKTSGNAAGHDDPEDWTDLPLGPYPQKLGWTPRGIGAMFACVFTATLGMATVVWYAMTGMGDVSA</sequence>
<evidence type="ECO:0000313" key="14">
    <source>
        <dbReference type="Proteomes" id="UP000054248"/>
    </source>
</evidence>
<dbReference type="InterPro" id="IPR001117">
    <property type="entry name" value="Cu-oxidase_2nd"/>
</dbReference>
<dbReference type="PROSITE" id="PS00079">
    <property type="entry name" value="MULTICOPPER_OXIDASE1"/>
    <property type="match status" value="1"/>
</dbReference>
<dbReference type="GO" id="GO:0033573">
    <property type="term" value="C:high-affinity iron permease complex"/>
    <property type="evidence" value="ECO:0007669"/>
    <property type="project" value="TreeGrafter"/>
</dbReference>
<dbReference type="Gene3D" id="2.60.40.420">
    <property type="entry name" value="Cupredoxins - blue copper proteins"/>
    <property type="match status" value="3"/>
</dbReference>
<dbReference type="InterPro" id="IPR011707">
    <property type="entry name" value="Cu-oxidase-like_N"/>
</dbReference>
<dbReference type="GO" id="GO:0005507">
    <property type="term" value="F:copper ion binding"/>
    <property type="evidence" value="ECO:0007669"/>
    <property type="project" value="InterPro"/>
</dbReference>
<keyword evidence="8" id="KW-0472">Membrane</keyword>
<dbReference type="InterPro" id="IPR033138">
    <property type="entry name" value="Cu_oxidase_CS"/>
</dbReference>
<keyword evidence="8" id="KW-0812">Transmembrane</keyword>
<evidence type="ECO:0000256" key="2">
    <source>
        <dbReference type="ARBA" id="ARBA00022723"/>
    </source>
</evidence>
<reference evidence="13 14" key="1">
    <citation type="submission" date="2014-04" db="EMBL/GenBank/DDBJ databases">
        <authorList>
            <consortium name="DOE Joint Genome Institute"/>
            <person name="Kuo A."/>
            <person name="Girlanda M."/>
            <person name="Perotto S."/>
            <person name="Kohler A."/>
            <person name="Nagy L.G."/>
            <person name="Floudas D."/>
            <person name="Copeland A."/>
            <person name="Barry K.W."/>
            <person name="Cichocki N."/>
            <person name="Veneault-Fourrey C."/>
            <person name="LaButti K."/>
            <person name="Lindquist E.A."/>
            <person name="Lipzen A."/>
            <person name="Lundell T."/>
            <person name="Morin E."/>
            <person name="Murat C."/>
            <person name="Sun H."/>
            <person name="Tunlid A."/>
            <person name="Henrissat B."/>
            <person name="Grigoriev I.V."/>
            <person name="Hibbett D.S."/>
            <person name="Martin F."/>
            <person name="Nordberg H.P."/>
            <person name="Cantor M.N."/>
            <person name="Hua S.X."/>
        </authorList>
    </citation>
    <scope>NUCLEOTIDE SEQUENCE [LARGE SCALE GENOMIC DNA]</scope>
    <source>
        <strain evidence="13 14">MUT 4182</strain>
    </source>
</reference>
<dbReference type="SUPFAM" id="SSF49503">
    <property type="entry name" value="Cupredoxins"/>
    <property type="match status" value="3"/>
</dbReference>
<evidence type="ECO:0000259" key="12">
    <source>
        <dbReference type="Pfam" id="PF07732"/>
    </source>
</evidence>
<keyword evidence="5" id="KW-0186">Copper</keyword>
<keyword evidence="7" id="KW-0325">Glycoprotein</keyword>
<feature type="signal peptide" evidence="9">
    <location>
        <begin position="1"/>
        <end position="19"/>
    </location>
</feature>
<evidence type="ECO:0000256" key="1">
    <source>
        <dbReference type="ARBA" id="ARBA00010609"/>
    </source>
</evidence>
<dbReference type="Pfam" id="PF07732">
    <property type="entry name" value="Cu-oxidase_3"/>
    <property type="match status" value="1"/>
</dbReference>
<dbReference type="CDD" id="cd13899">
    <property type="entry name" value="CuRO_3_Fet3p"/>
    <property type="match status" value="1"/>
</dbReference>
<dbReference type="AlphaFoldDB" id="A0A0C3Q5X6"/>
<evidence type="ECO:0000259" key="10">
    <source>
        <dbReference type="Pfam" id="PF00394"/>
    </source>
</evidence>
<keyword evidence="2" id="KW-0479">Metal-binding</keyword>
<dbReference type="STRING" id="1051891.A0A0C3Q5X6"/>
<gene>
    <name evidence="13" type="ORF">M407DRAFT_157640</name>
</gene>
<dbReference type="InterPro" id="IPR045087">
    <property type="entry name" value="Cu-oxidase_fam"/>
</dbReference>
<evidence type="ECO:0000256" key="7">
    <source>
        <dbReference type="ARBA" id="ARBA00023180"/>
    </source>
</evidence>
<dbReference type="GO" id="GO:0010106">
    <property type="term" value="P:cellular response to iron ion starvation"/>
    <property type="evidence" value="ECO:0007669"/>
    <property type="project" value="TreeGrafter"/>
</dbReference>
<dbReference type="GO" id="GO:0004322">
    <property type="term" value="F:ferroxidase activity"/>
    <property type="evidence" value="ECO:0007669"/>
    <property type="project" value="TreeGrafter"/>
</dbReference>
<evidence type="ECO:0000256" key="4">
    <source>
        <dbReference type="ARBA" id="ARBA00023002"/>
    </source>
</evidence>
<dbReference type="OrthoDB" id="2121828at2759"/>
<dbReference type="CDD" id="cd13877">
    <property type="entry name" value="CuRO_2_Fet3p_like"/>
    <property type="match status" value="1"/>
</dbReference>
<keyword evidence="3 9" id="KW-0732">Signal</keyword>
<feature type="chain" id="PRO_5002177299" evidence="9">
    <location>
        <begin position="20"/>
        <end position="588"/>
    </location>
</feature>
<dbReference type="GO" id="GO:0033215">
    <property type="term" value="P:reductive iron assimilation"/>
    <property type="evidence" value="ECO:0007669"/>
    <property type="project" value="TreeGrafter"/>
</dbReference>
<dbReference type="Pfam" id="PF00394">
    <property type="entry name" value="Cu-oxidase"/>
    <property type="match status" value="1"/>
</dbReference>
<evidence type="ECO:0000256" key="8">
    <source>
        <dbReference type="SAM" id="Phobius"/>
    </source>
</evidence>
<feature type="domain" description="Plastocyanin-like" evidence="11">
    <location>
        <begin position="389"/>
        <end position="502"/>
    </location>
</feature>
<evidence type="ECO:0000256" key="6">
    <source>
        <dbReference type="ARBA" id="ARBA00023157"/>
    </source>
</evidence>
<reference evidence="14" key="2">
    <citation type="submission" date="2015-01" db="EMBL/GenBank/DDBJ databases">
        <title>Evolutionary Origins and Diversification of the Mycorrhizal Mutualists.</title>
        <authorList>
            <consortium name="DOE Joint Genome Institute"/>
            <consortium name="Mycorrhizal Genomics Consortium"/>
            <person name="Kohler A."/>
            <person name="Kuo A."/>
            <person name="Nagy L.G."/>
            <person name="Floudas D."/>
            <person name="Copeland A."/>
            <person name="Barry K.W."/>
            <person name="Cichocki N."/>
            <person name="Veneault-Fourrey C."/>
            <person name="LaButti K."/>
            <person name="Lindquist E.A."/>
            <person name="Lipzen A."/>
            <person name="Lundell T."/>
            <person name="Morin E."/>
            <person name="Murat C."/>
            <person name="Riley R."/>
            <person name="Ohm R."/>
            <person name="Sun H."/>
            <person name="Tunlid A."/>
            <person name="Henrissat B."/>
            <person name="Grigoriev I.V."/>
            <person name="Hibbett D.S."/>
            <person name="Martin F."/>
        </authorList>
    </citation>
    <scope>NUCLEOTIDE SEQUENCE [LARGE SCALE GENOMIC DNA]</scope>
    <source>
        <strain evidence="14">MUT 4182</strain>
    </source>
</reference>
<accession>A0A0C3Q5X6</accession>
<feature type="domain" description="Plastocyanin-like" evidence="12">
    <location>
        <begin position="28"/>
        <end position="144"/>
    </location>
</feature>
<keyword evidence="4" id="KW-0560">Oxidoreductase</keyword>
<keyword evidence="8" id="KW-1133">Transmembrane helix</keyword>
<evidence type="ECO:0000313" key="13">
    <source>
        <dbReference type="EMBL" id="KIO18579.1"/>
    </source>
</evidence>
<evidence type="ECO:0000259" key="11">
    <source>
        <dbReference type="Pfam" id="PF07731"/>
    </source>
</evidence>
<evidence type="ECO:0000256" key="9">
    <source>
        <dbReference type="SAM" id="SignalP"/>
    </source>
</evidence>
<comment type="similarity">
    <text evidence="1">Belongs to the multicopper oxidase family.</text>
</comment>
<dbReference type="CDD" id="cd13851">
    <property type="entry name" value="CuRO_1_Fet3p"/>
    <property type="match status" value="1"/>
</dbReference>
<dbReference type="PANTHER" id="PTHR11709:SF361">
    <property type="entry name" value="IRON TRANSPORT MULTICOPPER OXIDASE FET3"/>
    <property type="match status" value="1"/>
</dbReference>
<protein>
    <submittedName>
        <fullName evidence="13">Ferroxidase</fullName>
    </submittedName>
</protein>
<dbReference type="PROSITE" id="PS00080">
    <property type="entry name" value="MULTICOPPER_OXIDASE2"/>
    <property type="match status" value="1"/>
</dbReference>
<feature type="transmembrane region" description="Helical" evidence="8">
    <location>
        <begin position="558"/>
        <end position="580"/>
    </location>
</feature>
<feature type="domain" description="Plastocyanin-like" evidence="10">
    <location>
        <begin position="152"/>
        <end position="306"/>
    </location>
</feature>
<proteinExistence type="inferred from homology"/>
<dbReference type="Pfam" id="PF07731">
    <property type="entry name" value="Cu-oxidase_2"/>
    <property type="match status" value="1"/>
</dbReference>
<evidence type="ECO:0000256" key="5">
    <source>
        <dbReference type="ARBA" id="ARBA00023008"/>
    </source>
</evidence>
<dbReference type="HOGENOM" id="CLU_006504_7_3_1"/>
<dbReference type="EMBL" id="KN823276">
    <property type="protein sequence ID" value="KIO18579.1"/>
    <property type="molecule type" value="Genomic_DNA"/>
</dbReference>
<dbReference type="PANTHER" id="PTHR11709">
    <property type="entry name" value="MULTI-COPPER OXIDASE"/>
    <property type="match status" value="1"/>
</dbReference>
<name>A0A0C3Q5X6_9AGAM</name>
<keyword evidence="14" id="KW-1185">Reference proteome</keyword>
<dbReference type="InterPro" id="IPR002355">
    <property type="entry name" value="Cu_oxidase_Cu_BS"/>
</dbReference>
<dbReference type="InterPro" id="IPR011706">
    <property type="entry name" value="Cu-oxidase_C"/>
</dbReference>